<dbReference type="Gene3D" id="1.10.510.10">
    <property type="entry name" value="Transferase(Phosphotransferase) domain 1"/>
    <property type="match status" value="1"/>
</dbReference>
<organism evidence="6 7">
    <name type="scientific">Fraxinus pennsylvanica</name>
    <dbReference type="NCBI Taxonomy" id="56036"/>
    <lineage>
        <taxon>Eukaryota</taxon>
        <taxon>Viridiplantae</taxon>
        <taxon>Streptophyta</taxon>
        <taxon>Embryophyta</taxon>
        <taxon>Tracheophyta</taxon>
        <taxon>Spermatophyta</taxon>
        <taxon>Magnoliopsida</taxon>
        <taxon>eudicotyledons</taxon>
        <taxon>Gunneridae</taxon>
        <taxon>Pentapetalae</taxon>
        <taxon>asterids</taxon>
        <taxon>lamiids</taxon>
        <taxon>Lamiales</taxon>
        <taxon>Oleaceae</taxon>
        <taxon>Oleeae</taxon>
        <taxon>Fraxinus</taxon>
    </lineage>
</organism>
<keyword evidence="1" id="KW-0808">Transferase</keyword>
<keyword evidence="2" id="KW-0547">Nucleotide-binding</keyword>
<evidence type="ECO:0000256" key="3">
    <source>
        <dbReference type="ARBA" id="ARBA00022777"/>
    </source>
</evidence>
<name>A0AAD2AEE1_9LAMI</name>
<dbReference type="GO" id="GO:0005524">
    <property type="term" value="F:ATP binding"/>
    <property type="evidence" value="ECO:0007669"/>
    <property type="project" value="UniProtKB-KW"/>
</dbReference>
<evidence type="ECO:0000313" key="7">
    <source>
        <dbReference type="Proteomes" id="UP000834106"/>
    </source>
</evidence>
<keyword evidence="4" id="KW-0067">ATP-binding</keyword>
<evidence type="ECO:0000313" key="6">
    <source>
        <dbReference type="EMBL" id="CAI9783780.1"/>
    </source>
</evidence>
<reference evidence="6" key="1">
    <citation type="submission" date="2023-05" db="EMBL/GenBank/DDBJ databases">
        <authorList>
            <person name="Huff M."/>
        </authorList>
    </citation>
    <scope>NUCLEOTIDE SEQUENCE</scope>
</reference>
<evidence type="ECO:0000256" key="4">
    <source>
        <dbReference type="ARBA" id="ARBA00022840"/>
    </source>
</evidence>
<accession>A0AAD2AEE1</accession>
<feature type="compositionally biased region" description="Low complexity" evidence="5">
    <location>
        <begin position="101"/>
        <end position="114"/>
    </location>
</feature>
<dbReference type="PANTHER" id="PTHR47973">
    <property type="entry name" value="CYSTEINE-RICH RECEPTOR-LIKE PROTEIN KINASE 3"/>
    <property type="match status" value="1"/>
</dbReference>
<dbReference type="EMBL" id="OU503055">
    <property type="protein sequence ID" value="CAI9783780.1"/>
    <property type="molecule type" value="Genomic_DNA"/>
</dbReference>
<evidence type="ECO:0000256" key="1">
    <source>
        <dbReference type="ARBA" id="ARBA00022679"/>
    </source>
</evidence>
<proteinExistence type="predicted"/>
<dbReference type="Proteomes" id="UP000834106">
    <property type="component" value="Chromosome 20"/>
</dbReference>
<keyword evidence="7" id="KW-1185">Reference proteome</keyword>
<dbReference type="GO" id="GO:0016301">
    <property type="term" value="F:kinase activity"/>
    <property type="evidence" value="ECO:0007669"/>
    <property type="project" value="UniProtKB-KW"/>
</dbReference>
<dbReference type="SUPFAM" id="SSF56112">
    <property type="entry name" value="Protein kinase-like (PK-like)"/>
    <property type="match status" value="1"/>
</dbReference>
<evidence type="ECO:0000256" key="2">
    <source>
        <dbReference type="ARBA" id="ARBA00022741"/>
    </source>
</evidence>
<dbReference type="InterPro" id="IPR052059">
    <property type="entry name" value="CR_Ser/Thr_kinase"/>
</dbReference>
<feature type="region of interest" description="Disordered" evidence="5">
    <location>
        <begin position="93"/>
        <end position="126"/>
    </location>
</feature>
<dbReference type="AlphaFoldDB" id="A0AAD2AEE1"/>
<protein>
    <submittedName>
        <fullName evidence="6">Uncharacterized protein</fullName>
    </submittedName>
</protein>
<sequence length="138" mass="15612">MPNHNFICLLDWASHLQESKNIDELVDPMLGFRVNKEEVGRMVKIALLCTNITPSVRPTMSEVVQMLEGQMAIPDVLTIGSMYTDDMRFKTMKDFNREKQSGSSNGSQTQNSTTIRTDADFSSSTTDLYETTRDTISY</sequence>
<gene>
    <name evidence="6" type="ORF">FPE_LOCUS30925</name>
</gene>
<keyword evidence="3" id="KW-0418">Kinase</keyword>
<evidence type="ECO:0000256" key="5">
    <source>
        <dbReference type="SAM" id="MobiDB-lite"/>
    </source>
</evidence>
<dbReference type="InterPro" id="IPR011009">
    <property type="entry name" value="Kinase-like_dom_sf"/>
</dbReference>